<sequence>MRTQDLFHQPQQRVAMGAQAFMLPGFAEPWLATLLPALERVLQRSPLRQMTTRGGRRMSVQSSACGDVGWVCSEFGYRYSPIDPATGQPWPVIPECLLQLAQRAADSAGFQSFQPDTCLINRYLPGARMGLHQDRDERDFSAPIVSISLGMPATFLFGGHNRSDRPARTLLQHGDVAVWGGVDRLRFHGVLPLADVPHPQLGSQRINLTLRRAGSNKAD</sequence>
<dbReference type="GO" id="GO:0035516">
    <property type="term" value="F:broad specificity oxidative DNA demethylase activity"/>
    <property type="evidence" value="ECO:0007669"/>
    <property type="project" value="UniProtKB-EC"/>
</dbReference>
<accession>A0A1I6AG29</accession>
<organism evidence="9 10">
    <name type="scientific">Halopseudomonas formosensis</name>
    <dbReference type="NCBI Taxonomy" id="1002526"/>
    <lineage>
        <taxon>Bacteria</taxon>
        <taxon>Pseudomonadati</taxon>
        <taxon>Pseudomonadota</taxon>
        <taxon>Gammaproteobacteria</taxon>
        <taxon>Pseudomonadales</taxon>
        <taxon>Pseudomonadaceae</taxon>
        <taxon>Halopseudomonas</taxon>
    </lineage>
</organism>
<evidence type="ECO:0000256" key="1">
    <source>
        <dbReference type="ARBA" id="ARBA00022723"/>
    </source>
</evidence>
<dbReference type="GO" id="GO:0035513">
    <property type="term" value="P:oxidative RNA demethylation"/>
    <property type="evidence" value="ECO:0007669"/>
    <property type="project" value="TreeGrafter"/>
</dbReference>
<feature type="binding site" evidence="5">
    <location>
        <begin position="77"/>
        <end position="79"/>
    </location>
    <ligand>
        <name>substrate</name>
    </ligand>
</feature>
<dbReference type="NCBIfam" id="NF011930">
    <property type="entry name" value="PRK15401.1"/>
    <property type="match status" value="1"/>
</dbReference>
<feature type="binding site" evidence="5">
    <location>
        <position position="136"/>
    </location>
    <ligand>
        <name>substrate</name>
    </ligand>
</feature>
<evidence type="ECO:0000256" key="2">
    <source>
        <dbReference type="ARBA" id="ARBA00022964"/>
    </source>
</evidence>
<keyword evidence="3 8" id="KW-0560">Oxidoreductase</keyword>
<dbReference type="Gene3D" id="2.60.120.590">
    <property type="entry name" value="Alpha-ketoglutarate-dependent dioxygenase AlkB-like"/>
    <property type="match status" value="1"/>
</dbReference>
<dbReference type="GO" id="GO:0008198">
    <property type="term" value="F:ferrous iron binding"/>
    <property type="evidence" value="ECO:0007669"/>
    <property type="project" value="TreeGrafter"/>
</dbReference>
<dbReference type="InterPro" id="IPR004574">
    <property type="entry name" value="Alkb"/>
</dbReference>
<evidence type="ECO:0000313" key="10">
    <source>
        <dbReference type="Proteomes" id="UP000242815"/>
    </source>
</evidence>
<feature type="binding site" evidence="5">
    <location>
        <position position="70"/>
    </location>
    <ligand>
        <name>substrate</name>
    </ligand>
</feature>
<evidence type="ECO:0000259" key="7">
    <source>
        <dbReference type="PROSITE" id="PS51471"/>
    </source>
</evidence>
<protein>
    <submittedName>
        <fullName evidence="9">Alkylated DNA repair protein (DNA oxidative demethylase)</fullName>
    </submittedName>
    <submittedName>
        <fullName evidence="8">DNA oxidative demethylase AlkB</fullName>
        <ecNumber evidence="8">1.14.11.33</ecNumber>
    </submittedName>
</protein>
<reference evidence="11" key="2">
    <citation type="submission" date="2023-07" db="EMBL/GenBank/DDBJ databases">
        <authorList>
            <person name="de Witt J."/>
        </authorList>
    </citation>
    <scope>NUCLEOTIDE SEQUENCE [LARGE SCALE GENOMIC DNA]</scope>
    <source>
        <strain evidence="11">FZJ</strain>
    </source>
</reference>
<keyword evidence="4 6" id="KW-0408">Iron</keyword>
<keyword evidence="9" id="KW-0489">Methyltransferase</keyword>
<feature type="binding site" evidence="6">
    <location>
        <position position="188"/>
    </location>
    <ligand>
        <name>Fe cation</name>
        <dbReference type="ChEBI" id="CHEBI:24875"/>
        <note>catalytic</note>
    </ligand>
</feature>
<comment type="cofactor">
    <cofactor evidence="6">
        <name>Fe(2+)</name>
        <dbReference type="ChEBI" id="CHEBI:29033"/>
    </cofactor>
    <text evidence="6">Binds 1 Fe(2+) ion per subunit.</text>
</comment>
<dbReference type="Proteomes" id="UP000242815">
    <property type="component" value="Unassembled WGS sequence"/>
</dbReference>
<dbReference type="Pfam" id="PF13532">
    <property type="entry name" value="2OG-FeII_Oxy_2"/>
    <property type="match status" value="1"/>
</dbReference>
<evidence type="ECO:0000256" key="6">
    <source>
        <dbReference type="PIRSR" id="PIRSR604574-2"/>
    </source>
</evidence>
<dbReference type="STRING" id="1002526.SAMN05216578_10250"/>
<dbReference type="SUPFAM" id="SSF51197">
    <property type="entry name" value="Clavaminate synthase-like"/>
    <property type="match status" value="1"/>
</dbReference>
<keyword evidence="2" id="KW-0223">Dioxygenase</keyword>
<feature type="binding site" evidence="5">
    <location>
        <begin position="121"/>
        <end position="123"/>
    </location>
    <ligand>
        <name>2-oxoglutarate</name>
        <dbReference type="ChEBI" id="CHEBI:16810"/>
    </ligand>
</feature>
<keyword evidence="9" id="KW-0808">Transferase</keyword>
<dbReference type="PANTHER" id="PTHR16557">
    <property type="entry name" value="ALKYLATED DNA REPAIR PROTEIN ALKB-RELATED"/>
    <property type="match status" value="1"/>
</dbReference>
<dbReference type="Proteomes" id="UP001281217">
    <property type="component" value="Unassembled WGS sequence"/>
</dbReference>
<dbReference type="InterPro" id="IPR037151">
    <property type="entry name" value="AlkB-like_sf"/>
</dbReference>
<dbReference type="EC" id="1.14.11.33" evidence="8"/>
<feature type="binding site" evidence="6">
    <location>
        <position position="132"/>
    </location>
    <ligand>
        <name>Fe cation</name>
        <dbReference type="ChEBI" id="CHEBI:24875"/>
        <note>catalytic</note>
    </ligand>
</feature>
<keyword evidence="1 6" id="KW-0479">Metal-binding</keyword>
<evidence type="ECO:0000313" key="9">
    <source>
        <dbReference type="EMBL" id="SFQ67563.1"/>
    </source>
</evidence>
<evidence type="ECO:0000313" key="8">
    <source>
        <dbReference type="EMBL" id="MDX9687626.1"/>
    </source>
</evidence>
<feature type="binding site" evidence="6">
    <location>
        <position position="134"/>
    </location>
    <ligand>
        <name>Fe cation</name>
        <dbReference type="ChEBI" id="CHEBI:24875"/>
        <note>catalytic</note>
    </ligand>
</feature>
<feature type="binding site" evidence="5">
    <location>
        <begin position="205"/>
        <end position="211"/>
    </location>
    <ligand>
        <name>2-oxoglutarate</name>
        <dbReference type="ChEBI" id="CHEBI:16810"/>
    </ligand>
</feature>
<dbReference type="GO" id="GO:0032259">
    <property type="term" value="P:methylation"/>
    <property type="evidence" value="ECO:0007669"/>
    <property type="project" value="UniProtKB-KW"/>
</dbReference>
<dbReference type="InterPro" id="IPR027450">
    <property type="entry name" value="AlkB-like"/>
</dbReference>
<dbReference type="InterPro" id="IPR005123">
    <property type="entry name" value="Oxoglu/Fe-dep_dioxygenase_dom"/>
</dbReference>
<dbReference type="RefSeq" id="WP_320331333.1">
    <property type="nucleotide sequence ID" value="NZ_JAVRDO010000004.1"/>
</dbReference>
<evidence type="ECO:0000256" key="4">
    <source>
        <dbReference type="ARBA" id="ARBA00023004"/>
    </source>
</evidence>
<dbReference type="PROSITE" id="PS51471">
    <property type="entry name" value="FE2OG_OXY"/>
    <property type="match status" value="1"/>
</dbReference>
<feature type="domain" description="Fe2OG dioxygenase" evidence="7">
    <location>
        <begin position="114"/>
        <end position="214"/>
    </location>
</feature>
<feature type="binding site" evidence="5">
    <location>
        <position position="162"/>
    </location>
    <ligand>
        <name>substrate</name>
    </ligand>
</feature>
<proteinExistence type="predicted"/>
<dbReference type="GO" id="GO:0008168">
    <property type="term" value="F:methyltransferase activity"/>
    <property type="evidence" value="ECO:0007669"/>
    <property type="project" value="UniProtKB-KW"/>
</dbReference>
<reference evidence="9 10" key="1">
    <citation type="submission" date="2016-10" db="EMBL/GenBank/DDBJ databases">
        <authorList>
            <person name="de Groot N.N."/>
        </authorList>
    </citation>
    <scope>NUCLEOTIDE SEQUENCE [LARGE SCALE GENOMIC DNA]</scope>
    <source>
        <strain evidence="9 10">JCM 18415</strain>
    </source>
</reference>
<dbReference type="EMBL" id="FOYD01000002">
    <property type="protein sequence ID" value="SFQ67563.1"/>
    <property type="molecule type" value="Genomic_DNA"/>
</dbReference>
<dbReference type="AlphaFoldDB" id="A0A1I6AG29"/>
<dbReference type="PANTHER" id="PTHR16557:SF2">
    <property type="entry name" value="NUCLEIC ACID DIOXYGENASE ALKBH1"/>
    <property type="match status" value="1"/>
</dbReference>
<dbReference type="EMBL" id="JAVRDO010000004">
    <property type="protein sequence ID" value="MDX9687626.1"/>
    <property type="molecule type" value="Genomic_DNA"/>
</dbReference>
<evidence type="ECO:0000313" key="11">
    <source>
        <dbReference type="Proteomes" id="UP001281217"/>
    </source>
</evidence>
<evidence type="ECO:0000256" key="5">
    <source>
        <dbReference type="PIRSR" id="PIRSR604574-1"/>
    </source>
</evidence>
<dbReference type="GO" id="GO:0005737">
    <property type="term" value="C:cytoplasm"/>
    <property type="evidence" value="ECO:0007669"/>
    <property type="project" value="TreeGrafter"/>
</dbReference>
<keyword evidence="11" id="KW-1185">Reference proteome</keyword>
<gene>
    <name evidence="8" type="primary">alkB</name>
    <name evidence="8" type="ORF">RED13_002062</name>
    <name evidence="9" type="ORF">SAMN05216578_10250</name>
</gene>
<reference evidence="8" key="3">
    <citation type="submission" date="2024-05" db="EMBL/GenBank/DDBJ databases">
        <authorList>
            <person name="de Witt J."/>
        </authorList>
    </citation>
    <scope>NUCLEOTIDE SEQUENCE</scope>
    <source>
        <strain evidence="8">FZJ</strain>
    </source>
</reference>
<name>A0A1I6AG29_9GAMM</name>
<dbReference type="GO" id="GO:0035515">
    <property type="term" value="F:oxidative RNA demethylase activity"/>
    <property type="evidence" value="ECO:0007669"/>
    <property type="project" value="TreeGrafter"/>
</dbReference>
<evidence type="ECO:0000256" key="3">
    <source>
        <dbReference type="ARBA" id="ARBA00023002"/>
    </source>
</evidence>